<dbReference type="HOGENOM" id="CLU_3243554_0_0_6"/>
<feature type="non-terminal residue" evidence="1">
    <location>
        <position position="1"/>
    </location>
</feature>
<evidence type="ECO:0000313" key="1">
    <source>
        <dbReference type="EMBL" id="EHM53966.1"/>
    </source>
</evidence>
<name>G9ZFD9_9GAMM</name>
<gene>
    <name evidence="1" type="ORF">HMPREF9080_01484</name>
</gene>
<proteinExistence type="predicted"/>
<reference evidence="1 2" key="1">
    <citation type="submission" date="2011-08" db="EMBL/GenBank/DDBJ databases">
        <authorList>
            <person name="Weinstock G."/>
            <person name="Sodergren E."/>
            <person name="Clifton S."/>
            <person name="Fulton L."/>
            <person name="Fulton B."/>
            <person name="Courtney L."/>
            <person name="Fronick C."/>
            <person name="Harrison M."/>
            <person name="Strong C."/>
            <person name="Farmer C."/>
            <person name="Delahaunty K."/>
            <person name="Markovic C."/>
            <person name="Hall O."/>
            <person name="Minx P."/>
            <person name="Tomlinson C."/>
            <person name="Mitreva M."/>
            <person name="Hou S."/>
            <person name="Chen J."/>
            <person name="Wollam A."/>
            <person name="Pepin K.H."/>
            <person name="Johnson M."/>
            <person name="Bhonagiri V."/>
            <person name="Zhang X."/>
            <person name="Suruliraj S."/>
            <person name="Warren W."/>
            <person name="Chinwalla A."/>
            <person name="Mardis E.R."/>
            <person name="Wilson R.K."/>
        </authorList>
    </citation>
    <scope>NUCLEOTIDE SEQUENCE [LARGE SCALE GENOMIC DNA]</scope>
    <source>
        <strain evidence="1 2">F0432</strain>
    </source>
</reference>
<dbReference type="Proteomes" id="UP000004750">
    <property type="component" value="Unassembled WGS sequence"/>
</dbReference>
<sequence length="42" mass="4777">QPAGQARPAFCILGRNAAKRDNHAAYRLHHKIPLQTHTRTYP</sequence>
<organism evidence="1 2">
    <name type="scientific">Cardiobacterium valvarum F0432</name>
    <dbReference type="NCBI Taxonomy" id="797473"/>
    <lineage>
        <taxon>Bacteria</taxon>
        <taxon>Pseudomonadati</taxon>
        <taxon>Pseudomonadota</taxon>
        <taxon>Gammaproteobacteria</taxon>
        <taxon>Cardiobacteriales</taxon>
        <taxon>Cardiobacteriaceae</taxon>
        <taxon>Cardiobacterium</taxon>
    </lineage>
</organism>
<dbReference type="AlphaFoldDB" id="G9ZFD9"/>
<protein>
    <submittedName>
        <fullName evidence="1">Uncharacterized protein</fullName>
    </submittedName>
</protein>
<accession>G9ZFD9</accession>
<dbReference type="EMBL" id="AGCM01000083">
    <property type="protein sequence ID" value="EHM53966.1"/>
    <property type="molecule type" value="Genomic_DNA"/>
</dbReference>
<comment type="caution">
    <text evidence="1">The sequence shown here is derived from an EMBL/GenBank/DDBJ whole genome shotgun (WGS) entry which is preliminary data.</text>
</comment>
<evidence type="ECO:0000313" key="2">
    <source>
        <dbReference type="Proteomes" id="UP000004750"/>
    </source>
</evidence>